<dbReference type="EMBL" id="CP045096">
    <property type="protein sequence ID" value="QFR00709.1"/>
    <property type="molecule type" value="Genomic_DNA"/>
</dbReference>
<dbReference type="Proteomes" id="UP000327294">
    <property type="component" value="Chromosome"/>
</dbReference>
<reference evidence="1 2" key="1">
    <citation type="submission" date="2019-10" db="EMBL/GenBank/DDBJ databases">
        <title>Streptomyces sp. strain GY16 isolated from leaves of Broussonetia papyrifera.</title>
        <authorList>
            <person name="Mo P."/>
        </authorList>
    </citation>
    <scope>NUCLEOTIDE SEQUENCE [LARGE SCALE GENOMIC DNA]</scope>
    <source>
        <strain evidence="1 2">GY16</strain>
    </source>
</reference>
<dbReference type="KEGG" id="sphv:F9278_36125"/>
<evidence type="ECO:0000313" key="1">
    <source>
        <dbReference type="EMBL" id="QFR00709.1"/>
    </source>
</evidence>
<dbReference type="AlphaFoldDB" id="A0A5P8KD45"/>
<organism evidence="1 2">
    <name type="scientific">Streptomyces phaeolivaceus</name>
    <dbReference type="NCBI Taxonomy" id="2653200"/>
    <lineage>
        <taxon>Bacteria</taxon>
        <taxon>Bacillati</taxon>
        <taxon>Actinomycetota</taxon>
        <taxon>Actinomycetes</taxon>
        <taxon>Kitasatosporales</taxon>
        <taxon>Streptomycetaceae</taxon>
        <taxon>Streptomyces</taxon>
    </lineage>
</organism>
<protein>
    <submittedName>
        <fullName evidence="1">Uncharacterized protein</fullName>
    </submittedName>
</protein>
<gene>
    <name evidence="1" type="ORF">F9278_36125</name>
</gene>
<keyword evidence="2" id="KW-1185">Reference proteome</keyword>
<dbReference type="RefSeq" id="WP_152172039.1">
    <property type="nucleotide sequence ID" value="NZ_CP045096.1"/>
</dbReference>
<name>A0A5P8KD45_9ACTN</name>
<proteinExistence type="predicted"/>
<accession>A0A5P8KD45</accession>
<evidence type="ECO:0000313" key="2">
    <source>
        <dbReference type="Proteomes" id="UP000327294"/>
    </source>
</evidence>
<sequence>MSLTIRAEGLVADVVAQVEAADAHGDVWQAEAVRAFILAELDAWPTGPGAPNGVLVEASGYHSDTSRNVTIMIRPQRIGAPED</sequence>